<sequence>MRHTSPIPPNSFSSPTSTALSVAFPTCARADSPFSDSAPTCLSSLRLSPIELPVFFPFAHRRPSSPAPIDCHQSHPASPLALPVSSRPSPMLLLLGASPILSCGFSRLDGALRPGYRALRSGVPTPMKLSYLLACRRSGRGYFCWISPVFPARFDLHRVSPLCPHDDARHATGEKPVRRLFRVPTTTPVLRLLRHLSCHLVNLISCRQRKWELPGRVPRWKLFAFDQRLRRGATATTCGAFSMTKTRASNL</sequence>
<gene>
    <name evidence="1" type="ORF">LX32DRAFT_633993</name>
</gene>
<keyword evidence="2" id="KW-1185">Reference proteome</keyword>
<dbReference type="AlphaFoldDB" id="A0AAD9HVP6"/>
<accession>A0AAD9HVP6</accession>
<dbReference type="Proteomes" id="UP001232148">
    <property type="component" value="Unassembled WGS sequence"/>
</dbReference>
<evidence type="ECO:0000313" key="1">
    <source>
        <dbReference type="EMBL" id="KAK2034849.1"/>
    </source>
</evidence>
<proteinExistence type="predicted"/>
<evidence type="ECO:0000313" key="2">
    <source>
        <dbReference type="Proteomes" id="UP001232148"/>
    </source>
</evidence>
<reference evidence="1" key="1">
    <citation type="submission" date="2021-06" db="EMBL/GenBank/DDBJ databases">
        <title>Comparative genomics, transcriptomics and evolutionary studies reveal genomic signatures of adaptation to plant cell wall in hemibiotrophic fungi.</title>
        <authorList>
            <consortium name="DOE Joint Genome Institute"/>
            <person name="Baroncelli R."/>
            <person name="Diaz J.F."/>
            <person name="Benocci T."/>
            <person name="Peng M."/>
            <person name="Battaglia E."/>
            <person name="Haridas S."/>
            <person name="Andreopoulos W."/>
            <person name="Labutti K."/>
            <person name="Pangilinan J."/>
            <person name="Floch G.L."/>
            <person name="Makela M.R."/>
            <person name="Henrissat B."/>
            <person name="Grigoriev I.V."/>
            <person name="Crouch J.A."/>
            <person name="De Vries R.P."/>
            <person name="Sukno S.A."/>
            <person name="Thon M.R."/>
        </authorList>
    </citation>
    <scope>NUCLEOTIDE SEQUENCE</scope>
    <source>
        <strain evidence="1">MAFF235873</strain>
    </source>
</reference>
<name>A0AAD9HVP6_9PEZI</name>
<protein>
    <submittedName>
        <fullName evidence="1">Uncharacterized protein</fullName>
    </submittedName>
</protein>
<comment type="caution">
    <text evidence="1">The sequence shown here is derived from an EMBL/GenBank/DDBJ whole genome shotgun (WGS) entry which is preliminary data.</text>
</comment>
<dbReference type="EMBL" id="MU842812">
    <property type="protein sequence ID" value="KAK2034849.1"/>
    <property type="molecule type" value="Genomic_DNA"/>
</dbReference>
<organism evidence="1 2">
    <name type="scientific">Colletotrichum zoysiae</name>
    <dbReference type="NCBI Taxonomy" id="1216348"/>
    <lineage>
        <taxon>Eukaryota</taxon>
        <taxon>Fungi</taxon>
        <taxon>Dikarya</taxon>
        <taxon>Ascomycota</taxon>
        <taxon>Pezizomycotina</taxon>
        <taxon>Sordariomycetes</taxon>
        <taxon>Hypocreomycetidae</taxon>
        <taxon>Glomerellales</taxon>
        <taxon>Glomerellaceae</taxon>
        <taxon>Colletotrichum</taxon>
        <taxon>Colletotrichum graminicola species complex</taxon>
    </lineage>
</organism>